<dbReference type="SMART" id="SM00560">
    <property type="entry name" value="LamGL"/>
    <property type="match status" value="3"/>
</dbReference>
<dbReference type="EMBL" id="LCBS01000049">
    <property type="protein sequence ID" value="KKS14328.1"/>
    <property type="molecule type" value="Genomic_DNA"/>
</dbReference>
<dbReference type="PANTHER" id="PTHR42535">
    <property type="entry name" value="OOKINETE PROTEIN, PUTATIVE-RELATED"/>
    <property type="match status" value="1"/>
</dbReference>
<reference evidence="4 5" key="1">
    <citation type="journal article" date="2015" name="Nature">
        <title>rRNA introns, odd ribosomes, and small enigmatic genomes across a large radiation of phyla.</title>
        <authorList>
            <person name="Brown C.T."/>
            <person name="Hug L.A."/>
            <person name="Thomas B.C."/>
            <person name="Sharon I."/>
            <person name="Castelle C.J."/>
            <person name="Singh A."/>
            <person name="Wilkins M.J."/>
            <person name="Williams K.H."/>
            <person name="Banfield J.F."/>
        </authorList>
    </citation>
    <scope>NUCLEOTIDE SEQUENCE [LARGE SCALE GENOMIC DNA]</scope>
</reference>
<name>A0A0G0ZMW7_UNCKA</name>
<dbReference type="AlphaFoldDB" id="A0A0G0ZMW7"/>
<accession>A0A0G0ZMW7</accession>
<proteinExistence type="predicted"/>
<sequence>MWAYPEASSLETSEMRTLFAQQDGAGTGQSWLQIDDSPVQWRSYLGGSEKSSGITASINTWQHVVLVYDDSANTLTWYVDGREGATHTSVGVESATGNFILGAAKATTAGRYDGRLDEVNIFNTALTSDQVVLLFNQSKSVSMGSTSTASDGTTADNSTAREYCIPGDTTSCAGPVAEYKLDENTGTSGAVIYDTSGNNNTGTMTSFSASPSPWKPGKHGSSLQFNGSQYVAIADSDSLDYGTGDFTITVWVKTTETCTDNKVYWGQRYSPTTIWTGCDATGNVAGFDADSSVSSFSAIRGTTAINDGKWHQITAVKTGHASAYVYLYVDGVLEASAGPRSYSGDFNFGAGAGINSIGRLNVNPYYYPVAQIDHVRVYNYARTAAQVAWEHNHGGPVGWWQFDECTGVNAYDSSGHDNHGTVTEPGAGTNVGVGICTGSAGTMRSDGSNGKRNAALDFDGADDYVVVTDATAIQNIFDRGGAVTVWIYPRSDGEGNLGRILDKTDSVTEGWVINVREESAGAVKLWLGQEYTGNDRDWVTTNAVIPLNQWSHIAVVYDNSSTSNDPVFYLNGKTVSLSEQGSGNLPAKSDAGNNLYIGNRSNGQRTFDGMLDEVKMFNYSLTAHQVLVDYNEGAVRFE</sequence>
<dbReference type="Proteomes" id="UP000034163">
    <property type="component" value="Unassembled WGS sequence"/>
</dbReference>
<protein>
    <recommendedName>
        <fullName evidence="3">LamG-like jellyroll fold domain-containing protein</fullName>
    </recommendedName>
</protein>
<evidence type="ECO:0000313" key="5">
    <source>
        <dbReference type="Proteomes" id="UP000034163"/>
    </source>
</evidence>
<comment type="caution">
    <text evidence="4">The sequence shown here is derived from an EMBL/GenBank/DDBJ whole genome shotgun (WGS) entry which is preliminary data.</text>
</comment>
<evidence type="ECO:0000313" key="4">
    <source>
        <dbReference type="EMBL" id="KKS14328.1"/>
    </source>
</evidence>
<dbReference type="Gene3D" id="2.60.120.200">
    <property type="match status" value="3"/>
</dbReference>
<evidence type="ECO:0000256" key="1">
    <source>
        <dbReference type="ARBA" id="ARBA00022729"/>
    </source>
</evidence>
<feature type="domain" description="LamG-like jellyroll fold" evidence="3">
    <location>
        <begin position="1"/>
        <end position="129"/>
    </location>
</feature>
<evidence type="ECO:0000259" key="3">
    <source>
        <dbReference type="SMART" id="SM00560"/>
    </source>
</evidence>
<organism evidence="4 5">
    <name type="scientific">candidate division WWE3 bacterium GW2011_GWB1_41_6</name>
    <dbReference type="NCBI Taxonomy" id="1619112"/>
    <lineage>
        <taxon>Bacteria</taxon>
        <taxon>Katanobacteria</taxon>
    </lineage>
</organism>
<gene>
    <name evidence="4" type="ORF">UU72_C0049G0002</name>
</gene>
<keyword evidence="2" id="KW-1015">Disulfide bond</keyword>
<evidence type="ECO:0000256" key="2">
    <source>
        <dbReference type="ARBA" id="ARBA00023157"/>
    </source>
</evidence>
<keyword evidence="1" id="KW-0732">Signal</keyword>
<dbReference type="Pfam" id="PF13385">
    <property type="entry name" value="Laminin_G_3"/>
    <property type="match status" value="3"/>
</dbReference>
<dbReference type="InterPro" id="IPR013320">
    <property type="entry name" value="ConA-like_dom_sf"/>
</dbReference>
<feature type="domain" description="LamG-like jellyroll fold" evidence="3">
    <location>
        <begin position="479"/>
        <end position="624"/>
    </location>
</feature>
<dbReference type="InterPro" id="IPR006558">
    <property type="entry name" value="LamG-like"/>
</dbReference>
<dbReference type="SUPFAM" id="SSF49899">
    <property type="entry name" value="Concanavalin A-like lectins/glucanases"/>
    <property type="match status" value="3"/>
</dbReference>
<dbReference type="PANTHER" id="PTHR42535:SF2">
    <property type="entry name" value="CHROMOSOME UNDETERMINED SCAFFOLD_146, WHOLE GENOME SHOTGUN SEQUENCE"/>
    <property type="match status" value="1"/>
</dbReference>
<feature type="domain" description="LamG-like jellyroll fold" evidence="3">
    <location>
        <begin position="244"/>
        <end position="385"/>
    </location>
</feature>